<evidence type="ECO:0000313" key="1">
    <source>
        <dbReference type="EMBL" id="OAE20534.1"/>
    </source>
</evidence>
<comment type="caution">
    <text evidence="1">The sequence shown here is derived from an EMBL/GenBank/DDBJ whole genome shotgun (WGS) entry which is preliminary data.</text>
</comment>
<accession>A0A176VHZ3</accession>
<dbReference type="EMBL" id="LVLJ01003603">
    <property type="protein sequence ID" value="OAE20534.1"/>
    <property type="molecule type" value="Genomic_DNA"/>
</dbReference>
<evidence type="ECO:0000313" key="2">
    <source>
        <dbReference type="Proteomes" id="UP000077202"/>
    </source>
</evidence>
<keyword evidence="2" id="KW-1185">Reference proteome</keyword>
<dbReference type="AlphaFoldDB" id="A0A176VHZ3"/>
<reference evidence="1" key="1">
    <citation type="submission" date="2016-03" db="EMBL/GenBank/DDBJ databases">
        <title>Mechanisms controlling the formation of the plant cell surface in tip-growing cells are functionally conserved among land plants.</title>
        <authorList>
            <person name="Honkanen S."/>
            <person name="Jones V.A."/>
            <person name="Morieri G."/>
            <person name="Champion C."/>
            <person name="Hetherington A.J."/>
            <person name="Kelly S."/>
            <person name="Saint-Marcoux D."/>
            <person name="Proust H."/>
            <person name="Prescott H."/>
            <person name="Dolan L."/>
        </authorList>
    </citation>
    <scope>NUCLEOTIDE SEQUENCE [LARGE SCALE GENOMIC DNA]</scope>
    <source>
        <tissue evidence="1">Whole gametophyte</tissue>
    </source>
</reference>
<dbReference type="Proteomes" id="UP000077202">
    <property type="component" value="Unassembled WGS sequence"/>
</dbReference>
<protein>
    <submittedName>
        <fullName evidence="1">Uncharacterized protein</fullName>
    </submittedName>
</protein>
<proteinExistence type="predicted"/>
<gene>
    <name evidence="1" type="ORF">AXG93_948s1420</name>
</gene>
<organism evidence="1 2">
    <name type="scientific">Marchantia polymorpha subsp. ruderalis</name>
    <dbReference type="NCBI Taxonomy" id="1480154"/>
    <lineage>
        <taxon>Eukaryota</taxon>
        <taxon>Viridiplantae</taxon>
        <taxon>Streptophyta</taxon>
        <taxon>Embryophyta</taxon>
        <taxon>Marchantiophyta</taxon>
        <taxon>Marchantiopsida</taxon>
        <taxon>Marchantiidae</taxon>
        <taxon>Marchantiales</taxon>
        <taxon>Marchantiaceae</taxon>
        <taxon>Marchantia</taxon>
    </lineage>
</organism>
<name>A0A176VHZ3_MARPO</name>
<sequence length="200" mass="23476">MEARWRAADPSSVLAVSITARLTTSRRQFMSFHRDPFVRSKILREWCTEAHHLEVHREGLCVVRLAVRFDRSFTSLMMFLNPQRHPNQIWVNSIAVRGPLKWARKSYQIPESEVHFLRLWSVRLTFDMWVVTDLNWLLRKEAQRSSAFRLLQAFPNATMESDCDEKLSSSEPAKRTSAFMGRSFPEKLLLTVLRKLRSKA</sequence>